<dbReference type="HOGENOM" id="CLU_061181_2_0_7"/>
<evidence type="ECO:0000256" key="2">
    <source>
        <dbReference type="PIRSR" id="PIRSR006661-1"/>
    </source>
</evidence>
<dbReference type="GO" id="GO:0008616">
    <property type="term" value="P:tRNA queuosine(34) biosynthetic process"/>
    <property type="evidence" value="ECO:0007669"/>
    <property type="project" value="UniProtKB-KW"/>
</dbReference>
<dbReference type="STRING" id="56780.SYN_00475"/>
<dbReference type="GO" id="GO:0016783">
    <property type="term" value="F:sulfurtransferase activity"/>
    <property type="evidence" value="ECO:0007669"/>
    <property type="project" value="InterPro"/>
</dbReference>
<dbReference type="NCBIfam" id="TIGR00268">
    <property type="entry name" value="ATP-dependent sacrificial sulfur transferase LarE"/>
    <property type="match status" value="1"/>
</dbReference>
<gene>
    <name evidence="3" type="ORF">SYN_00475</name>
</gene>
<dbReference type="Gene3D" id="3.40.50.620">
    <property type="entry name" value="HUPs"/>
    <property type="match status" value="1"/>
</dbReference>
<proteinExistence type="predicted"/>
<organism evidence="3 4">
    <name type="scientific">Syntrophus aciditrophicus (strain SB)</name>
    <dbReference type="NCBI Taxonomy" id="56780"/>
    <lineage>
        <taxon>Bacteria</taxon>
        <taxon>Pseudomonadati</taxon>
        <taxon>Thermodesulfobacteriota</taxon>
        <taxon>Syntrophia</taxon>
        <taxon>Syntrophales</taxon>
        <taxon>Syntrophaceae</taxon>
        <taxon>Syntrophus</taxon>
    </lineage>
</organism>
<dbReference type="Proteomes" id="UP000001933">
    <property type="component" value="Chromosome"/>
</dbReference>
<dbReference type="InterPro" id="IPR005232">
    <property type="entry name" value="LarE"/>
</dbReference>
<dbReference type="KEGG" id="sat:SYN_00475"/>
<evidence type="ECO:0000256" key="1">
    <source>
        <dbReference type="ARBA" id="ARBA00022785"/>
    </source>
</evidence>
<dbReference type="Pfam" id="PF06508">
    <property type="entry name" value="QueC"/>
    <property type="match status" value="1"/>
</dbReference>
<keyword evidence="1" id="KW-0671">Queuosine biosynthesis</keyword>
<dbReference type="GO" id="GO:0003922">
    <property type="term" value="F:GMP synthase (glutamine-hydrolyzing) activity"/>
    <property type="evidence" value="ECO:0007669"/>
    <property type="project" value="UniProtKB-EC"/>
</dbReference>
<dbReference type="EC" id="6.3.5.2" evidence="3"/>
<dbReference type="InterPro" id="IPR018317">
    <property type="entry name" value="QueC"/>
</dbReference>
<reference evidence="3 4" key="1">
    <citation type="journal article" date="2007" name="Proc. Natl. Acad. Sci. U.S.A.">
        <title>The genome of Syntrophus aciditrophicus: life at the thermodynamic limit of microbial growth.</title>
        <authorList>
            <person name="McInerney M.J."/>
            <person name="Rohlin L."/>
            <person name="Mouttaki H."/>
            <person name="Kim U."/>
            <person name="Krupp R.S."/>
            <person name="Rios-Hernandez L."/>
            <person name="Sieber J."/>
            <person name="Struchtemeyer C.G."/>
            <person name="Bhattacharyya A."/>
            <person name="Campbell J.W."/>
            <person name="Gunsalus R.P."/>
        </authorList>
    </citation>
    <scope>NUCLEOTIDE SEQUENCE [LARGE SCALE GENOMIC DNA]</scope>
    <source>
        <strain evidence="3 4">SB</strain>
    </source>
</reference>
<dbReference type="PANTHER" id="PTHR43169">
    <property type="entry name" value="EXSB FAMILY PROTEIN"/>
    <property type="match status" value="1"/>
</dbReference>
<name>Q2LUY4_SYNAS</name>
<dbReference type="InterPro" id="IPR052188">
    <property type="entry name" value="Ni-pincer_cofactor_biosynth"/>
</dbReference>
<keyword evidence="4" id="KW-1185">Reference proteome</keyword>
<keyword evidence="3" id="KW-0436">Ligase</keyword>
<evidence type="ECO:0000313" key="4">
    <source>
        <dbReference type="Proteomes" id="UP000001933"/>
    </source>
</evidence>
<evidence type="ECO:0000313" key="3">
    <source>
        <dbReference type="EMBL" id="ABC77894.1"/>
    </source>
</evidence>
<feature type="active site" description="Nucleophile and sulfur donor" evidence="2">
    <location>
        <position position="198"/>
    </location>
</feature>
<dbReference type="SUPFAM" id="SSF52402">
    <property type="entry name" value="Adenine nucleotide alpha hydrolases-like"/>
    <property type="match status" value="1"/>
</dbReference>
<dbReference type="PIRSF" id="PIRSF006661">
    <property type="entry name" value="PP-lp_UCP006661"/>
    <property type="match status" value="1"/>
</dbReference>
<dbReference type="InterPro" id="IPR014729">
    <property type="entry name" value="Rossmann-like_a/b/a_fold"/>
</dbReference>
<dbReference type="AlphaFoldDB" id="Q2LUY4"/>
<accession>Q2LUY4</accession>
<dbReference type="PANTHER" id="PTHR43169:SF2">
    <property type="entry name" value="NAD_GMP SYNTHASE DOMAIN-CONTAINING PROTEIN"/>
    <property type="match status" value="1"/>
</dbReference>
<sequence length="296" mass="33550">MQETGRGKGRQYSGNSGFSVQREMQMSRSQKYDILVNFLKSYGSCAVAFSGGVDSTFLLWAAREALGDSVTALTASAPYMPKEEICEAGRIAETIGVRHAVLEIPLNEEIRFNPDDRCFRCKRQLFSAMKAEADQRGIPSVLDGSNLDDLQDYRPGMKALKELKVPSPLLEQRWRKKEIRKIGREIGLPNWQKAPDACLLSRMPYGHEITLRELDRIEKAENYLRESGFRCVRVRSHGNLARIEVGREERRDFFRETILDDVSRALKALGYVFVALELEGYESGNMNRSLLKSASS</sequence>
<dbReference type="EMBL" id="CP000252">
    <property type="protein sequence ID" value="ABC77894.1"/>
    <property type="molecule type" value="Genomic_DNA"/>
</dbReference>
<dbReference type="InParanoid" id="Q2LUY4"/>
<dbReference type="CDD" id="cd01990">
    <property type="entry name" value="LarE-like"/>
    <property type="match status" value="1"/>
</dbReference>
<dbReference type="eggNOG" id="COG1606">
    <property type="taxonomic scope" value="Bacteria"/>
</dbReference>
<protein>
    <submittedName>
        <fullName evidence="3">GMP synthase (Glutamine-hydrolyzing)</fullName>
        <ecNumber evidence="3">6.3.5.2</ecNumber>
    </submittedName>
</protein>